<dbReference type="OrthoDB" id="9784717at2"/>
<evidence type="ECO:0008006" key="8">
    <source>
        <dbReference type="Google" id="ProtNLM"/>
    </source>
</evidence>
<evidence type="ECO:0000256" key="1">
    <source>
        <dbReference type="ARBA" id="ARBA00022549"/>
    </source>
</evidence>
<dbReference type="Pfam" id="PF13646">
    <property type="entry name" value="HEAT_2"/>
    <property type="match status" value="1"/>
</dbReference>
<dbReference type="EMBL" id="PQWO01000004">
    <property type="protein sequence ID" value="PZD73878.1"/>
    <property type="molecule type" value="Genomic_DNA"/>
</dbReference>
<evidence type="ECO:0000256" key="2">
    <source>
        <dbReference type="ARBA" id="ARBA00022737"/>
    </source>
</evidence>
<keyword evidence="3" id="KW-0605">Phycobilisome</keyword>
<dbReference type="GO" id="GO:0030089">
    <property type="term" value="C:phycobilisome"/>
    <property type="evidence" value="ECO:0007669"/>
    <property type="project" value="UniProtKB-KW"/>
</dbReference>
<accession>A0A2W1JKG0</accession>
<dbReference type="PROSITE" id="PS50077">
    <property type="entry name" value="HEAT_REPEAT"/>
    <property type="match status" value="1"/>
</dbReference>
<dbReference type="SUPFAM" id="SSF48371">
    <property type="entry name" value="ARM repeat"/>
    <property type="match status" value="1"/>
</dbReference>
<evidence type="ECO:0000313" key="7">
    <source>
        <dbReference type="Proteomes" id="UP000248857"/>
    </source>
</evidence>
<dbReference type="Proteomes" id="UP000248857">
    <property type="component" value="Unassembled WGS sequence"/>
</dbReference>
<reference evidence="6 7" key="1">
    <citation type="journal article" date="2018" name="Sci. Rep.">
        <title>A novel species of the marine cyanobacterium Acaryochloris with a unique pigment content and lifestyle.</title>
        <authorList>
            <person name="Partensky F."/>
            <person name="Six C."/>
            <person name="Ratin M."/>
            <person name="Garczarek L."/>
            <person name="Vaulot D."/>
            <person name="Probert I."/>
            <person name="Calteau A."/>
            <person name="Gourvil P."/>
            <person name="Marie D."/>
            <person name="Grebert T."/>
            <person name="Bouchier C."/>
            <person name="Le Panse S."/>
            <person name="Gachenot M."/>
            <person name="Rodriguez F."/>
            <person name="Garrido J.L."/>
        </authorList>
    </citation>
    <scope>NUCLEOTIDE SEQUENCE [LARGE SCALE GENOMIC DNA]</scope>
    <source>
        <strain evidence="6 7">RCC1774</strain>
    </source>
</reference>
<dbReference type="InterPro" id="IPR011989">
    <property type="entry name" value="ARM-like"/>
</dbReference>
<dbReference type="InterPro" id="IPR016024">
    <property type="entry name" value="ARM-type_fold"/>
</dbReference>
<evidence type="ECO:0000256" key="3">
    <source>
        <dbReference type="ARBA" id="ARBA00022738"/>
    </source>
</evidence>
<dbReference type="InterPro" id="IPR004155">
    <property type="entry name" value="PBS_lyase_HEAT"/>
</dbReference>
<feature type="compositionally biased region" description="Acidic residues" evidence="5">
    <location>
        <begin position="1"/>
        <end position="16"/>
    </location>
</feature>
<name>A0A2W1JKG0_9CYAN</name>
<feature type="region of interest" description="Disordered" evidence="5">
    <location>
        <begin position="1"/>
        <end position="22"/>
    </location>
</feature>
<dbReference type="Pfam" id="PF02985">
    <property type="entry name" value="HEAT"/>
    <property type="match status" value="1"/>
</dbReference>
<dbReference type="PANTHER" id="PTHR12697:SF5">
    <property type="entry name" value="DEOXYHYPUSINE HYDROXYLASE"/>
    <property type="match status" value="1"/>
</dbReference>
<evidence type="ECO:0000256" key="5">
    <source>
        <dbReference type="SAM" id="MobiDB-lite"/>
    </source>
</evidence>
<gene>
    <name evidence="6" type="ORF">C1752_01510</name>
</gene>
<keyword evidence="1" id="KW-0042">Antenna complex</keyword>
<keyword evidence="2" id="KW-0677">Repeat</keyword>
<dbReference type="RefSeq" id="WP_110985492.1">
    <property type="nucleotide sequence ID" value="NZ_CAWNWM010000004.1"/>
</dbReference>
<evidence type="ECO:0000256" key="4">
    <source>
        <dbReference type="ARBA" id="ARBA00045876"/>
    </source>
</evidence>
<dbReference type="InterPro" id="IPR021133">
    <property type="entry name" value="HEAT_type_2"/>
</dbReference>
<dbReference type="SMART" id="SM00567">
    <property type="entry name" value="EZ_HEAT"/>
    <property type="match status" value="5"/>
</dbReference>
<keyword evidence="7" id="KW-1185">Reference proteome</keyword>
<sequence>MYDEDDLSLLDVDDTPESPLDQMAAVDDPSVVAAQPDVEDMLQLMRAPEAPQRMLATRAFCEIQEPRAVPHLIELLTDSCPLVRVSAAYALGHNPSVTAVEPLIQQLELDWNGYVRKGVVWALGNCRDRKSLSPLIEALKTEISAVRLWAASSLGQMAEVDEESARAAIAPLVESLAHDSMPAVRSNSAWSLGQLCQAIEKREFYTQAVDALIKALQDGELGVQEDAKNSLLKLGDTRGLQVIEELEMEGLL</sequence>
<proteinExistence type="predicted"/>
<organism evidence="6 7">
    <name type="scientific">Acaryochloris thomasi RCC1774</name>
    <dbReference type="NCBI Taxonomy" id="1764569"/>
    <lineage>
        <taxon>Bacteria</taxon>
        <taxon>Bacillati</taxon>
        <taxon>Cyanobacteriota</taxon>
        <taxon>Cyanophyceae</taxon>
        <taxon>Acaryochloridales</taxon>
        <taxon>Acaryochloridaceae</taxon>
        <taxon>Acaryochloris</taxon>
        <taxon>Acaryochloris thomasi</taxon>
    </lineage>
</organism>
<dbReference type="PANTHER" id="PTHR12697">
    <property type="entry name" value="PBS LYASE HEAT-LIKE PROTEIN"/>
    <property type="match status" value="1"/>
</dbReference>
<dbReference type="InterPro" id="IPR000357">
    <property type="entry name" value="HEAT"/>
</dbReference>
<dbReference type="AlphaFoldDB" id="A0A2W1JKG0"/>
<dbReference type="Gene3D" id="1.25.10.10">
    <property type="entry name" value="Leucine-rich Repeat Variant"/>
    <property type="match status" value="2"/>
</dbReference>
<dbReference type="GO" id="GO:0016491">
    <property type="term" value="F:oxidoreductase activity"/>
    <property type="evidence" value="ECO:0007669"/>
    <property type="project" value="TreeGrafter"/>
</dbReference>
<protein>
    <recommendedName>
        <fullName evidence="8">HEAT repeat domain-containing protein</fullName>
    </recommendedName>
</protein>
<evidence type="ECO:0000313" key="6">
    <source>
        <dbReference type="EMBL" id="PZD73878.1"/>
    </source>
</evidence>
<comment type="function">
    <text evidence="4">Catalyzes the hydroxylation of the N(6)-(4-aminobutyl)-L-lysine intermediate produced by deoxyhypusine synthase/DHPS on a critical lysine of the eukaryotic translation initiation factor 5A/eIF-5A. This is the second step of the post-translational modification of that lysine into an unusual amino acid residue named hypusine. Hypusination is unique to mature eIF-5A factor and is essential for its function.</text>
</comment>
<comment type="caution">
    <text evidence="6">The sequence shown here is derived from an EMBL/GenBank/DDBJ whole genome shotgun (WGS) entry which is preliminary data.</text>
</comment>